<dbReference type="OrthoDB" id="9868205at2"/>
<evidence type="ECO:0000313" key="4">
    <source>
        <dbReference type="Proteomes" id="UP000078572"/>
    </source>
</evidence>
<dbReference type="EMBL" id="CP012607">
    <property type="protein sequence ID" value="ANH77036.1"/>
    <property type="molecule type" value="Genomic_DNA"/>
</dbReference>
<dbReference type="EMBL" id="CP016025">
    <property type="protein sequence ID" value="ANJ76639.1"/>
    <property type="molecule type" value="Genomic_DNA"/>
</dbReference>
<dbReference type="Proteomes" id="UP000077927">
    <property type="component" value="Plasmid unnamed"/>
</dbReference>
<reference evidence="1 3" key="1">
    <citation type="submission" date="2015-09" db="EMBL/GenBank/DDBJ databases">
        <authorList>
            <person name="Xu Y."/>
            <person name="Nagy A."/>
            <person name="Liu N.T."/>
            <person name="Nou X."/>
        </authorList>
    </citation>
    <scope>NUCLEOTIDE SEQUENCE [LARGE SCALE GENOMIC DNA]</scope>
    <source>
        <strain evidence="1 3">FC1138</strain>
        <plasmid evidence="3">Plasmid</plasmid>
        <plasmid evidence="1">unnamed</plasmid>
    </source>
</reference>
<gene>
    <name evidence="2" type="ORF">A9Y76_28970</name>
    <name evidence="1" type="ORF">ACS15_5879</name>
</gene>
<keyword evidence="2" id="KW-0614">Plasmid</keyword>
<sequence length="74" mass="7983">MLKSQDDATRAINLAARNLETTTAAMQSSAALCLLDARDLMARGNHDQAVCRARDSLAYSVGIFHPDYKTAATI</sequence>
<evidence type="ECO:0000313" key="1">
    <source>
        <dbReference type="EMBL" id="ANH77036.1"/>
    </source>
</evidence>
<reference evidence="2" key="2">
    <citation type="submission" date="2016-06" db="EMBL/GenBank/DDBJ databases">
        <authorList>
            <person name="Kjaerup R.B."/>
            <person name="Dalgaard T.S."/>
            <person name="Juul-Madsen H.R."/>
        </authorList>
    </citation>
    <scope>NUCLEOTIDE SEQUENCE [LARGE SCALE GENOMIC DNA]</scope>
    <source>
        <strain evidence="2">ATCC 49129</strain>
        <plasmid evidence="2">pRI-2</plasmid>
    </source>
</reference>
<name>A0A192A8B4_9RALS</name>
<dbReference type="Proteomes" id="UP000078572">
    <property type="component" value="Plasmid pRI-2"/>
</dbReference>
<proteinExistence type="predicted"/>
<reference evidence="4" key="3">
    <citation type="submission" date="2016-06" db="EMBL/GenBank/DDBJ databases">
        <authorList>
            <person name="Xu Y."/>
            <person name="Nagy A."/>
            <person name="Yan X."/>
            <person name="Kim S.W."/>
            <person name="Haley B."/>
            <person name="Liu N.T."/>
            <person name="Nou X."/>
        </authorList>
    </citation>
    <scope>NUCLEOTIDE SEQUENCE [LARGE SCALE GENOMIC DNA]</scope>
    <source>
        <strain evidence="4">ATCC 49129</strain>
        <plasmid evidence="4">pri-2</plasmid>
    </source>
</reference>
<geneLocation type="plasmid" evidence="2">
    <name>pRI-2</name>
</geneLocation>
<dbReference type="PATRIC" id="fig|190721.6.peg.5836"/>
<keyword evidence="4" id="KW-1185">Reference proteome</keyword>
<dbReference type="KEGG" id="rin:ACS15_5879"/>
<dbReference type="RefSeq" id="WP_004636923.1">
    <property type="nucleotide sequence ID" value="NZ_CP012607.1"/>
</dbReference>
<organism evidence="2 4">
    <name type="scientific">Ralstonia insidiosa</name>
    <dbReference type="NCBI Taxonomy" id="190721"/>
    <lineage>
        <taxon>Bacteria</taxon>
        <taxon>Pseudomonadati</taxon>
        <taxon>Pseudomonadota</taxon>
        <taxon>Betaproteobacteria</taxon>
        <taxon>Burkholderiales</taxon>
        <taxon>Burkholderiaceae</taxon>
        <taxon>Ralstonia</taxon>
    </lineage>
</organism>
<geneLocation type="plasmid" evidence="4">
    <name>pri-2</name>
</geneLocation>
<geneLocation type="plasmid" evidence="3"/>
<evidence type="ECO:0000313" key="3">
    <source>
        <dbReference type="Proteomes" id="UP000077927"/>
    </source>
</evidence>
<protein>
    <submittedName>
        <fullName evidence="2">Uncharacterized protein</fullName>
    </submittedName>
</protein>
<evidence type="ECO:0000313" key="2">
    <source>
        <dbReference type="EMBL" id="ANJ76639.1"/>
    </source>
</evidence>
<dbReference type="AlphaFoldDB" id="A0A192A8B4"/>
<geneLocation type="plasmid" evidence="1">
    <name>unnamed</name>
</geneLocation>
<dbReference type="GeneID" id="61530052"/>
<accession>A0A192A8B4</accession>